<organism evidence="1 2">
    <name type="scientific">Mycolicibacterium holsaticum</name>
    <dbReference type="NCBI Taxonomy" id="152142"/>
    <lineage>
        <taxon>Bacteria</taxon>
        <taxon>Bacillati</taxon>
        <taxon>Actinomycetota</taxon>
        <taxon>Actinomycetes</taxon>
        <taxon>Mycobacteriales</taxon>
        <taxon>Mycobacteriaceae</taxon>
        <taxon>Mycolicibacterium</taxon>
    </lineage>
</organism>
<dbReference type="AlphaFoldDB" id="A0A1E3RYI2"/>
<gene>
    <name evidence="1" type="ORF">BHQ17_07245</name>
</gene>
<dbReference type="EMBL" id="MIGZ01000029">
    <property type="protein sequence ID" value="ODQ94909.1"/>
    <property type="molecule type" value="Genomic_DNA"/>
</dbReference>
<accession>A0A1E3RYI2</accession>
<dbReference type="Proteomes" id="UP000094243">
    <property type="component" value="Unassembled WGS sequence"/>
</dbReference>
<name>A0A1E3RYI2_9MYCO</name>
<reference evidence="2" key="1">
    <citation type="submission" date="2016-09" db="EMBL/GenBank/DDBJ databases">
        <authorList>
            <person name="Greninger A.L."/>
            <person name="Jerome K.R."/>
            <person name="Mcnair B."/>
            <person name="Wallis C."/>
            <person name="Fang F."/>
        </authorList>
    </citation>
    <scope>NUCLEOTIDE SEQUENCE [LARGE SCALE GENOMIC DNA]</scope>
    <source>
        <strain evidence="2">M7</strain>
    </source>
</reference>
<sequence length="114" mass="12299">MANASTAGERGAAYRKGRTAALRFARICVLDQMASAAMDFTNVSGNGDGRSERDRNRTLAALGTISQRLSEALRAHPEDDVAAGYRDGIRAALELTEEQERAVRRDVRCATLTG</sequence>
<evidence type="ECO:0000313" key="2">
    <source>
        <dbReference type="Proteomes" id="UP000094243"/>
    </source>
</evidence>
<dbReference type="OrthoDB" id="4379689at2"/>
<comment type="caution">
    <text evidence="1">The sequence shown here is derived from an EMBL/GenBank/DDBJ whole genome shotgun (WGS) entry which is preliminary data.</text>
</comment>
<evidence type="ECO:0000313" key="1">
    <source>
        <dbReference type="EMBL" id="ODQ94909.1"/>
    </source>
</evidence>
<protein>
    <submittedName>
        <fullName evidence="1">Uncharacterized protein</fullName>
    </submittedName>
</protein>
<proteinExistence type="predicted"/>
<keyword evidence="2" id="KW-1185">Reference proteome</keyword>